<organism evidence="8 9">
    <name type="scientific">Candidatus Komeilibacteria bacterium RIFOXYC1_FULL_37_11</name>
    <dbReference type="NCBI Taxonomy" id="1798555"/>
    <lineage>
        <taxon>Bacteria</taxon>
        <taxon>Candidatus Komeiliibacteriota</taxon>
    </lineage>
</organism>
<sequence>MEILHNIKVIVHSILAWLVYGLSFVFPRDKKLWVVMGWRMSKHRELFGDNAKYFFLYVANNLPKDIKVVWIGRDNDICQILRQRGYQAYNLFSLAGVWTSLRAGYTIVDANIRLENWQYSGGSRLIQLWHGKSLKKMGHNSPYAMGRYKKFSSPNLFRKFYLLTAASKFLGDFNVSGFRINPDDLVVTGLPRYDVLFGSVKDSDIDIDLGLKDKLERLKKEYKKIVFYAPTFRPDGSNPLVGVDLNSLNSVLAEANYYCLISLHPKFANKDWQPKEKFSHLDFVETGFDLYPLMNKFDLLITDYSSLALDFLLVKVPAILYIYDLESFEKGMGIHQEIADALPGPRVENFDRLLEVLKGDTYNWSEQHDQARNTFFTYQDNKSAQRITNILLEVLATPGQTIAEARKYLENK</sequence>
<dbReference type="GO" id="GO:0047355">
    <property type="term" value="F:CDP-glycerol glycerophosphotransferase activity"/>
    <property type="evidence" value="ECO:0007669"/>
    <property type="project" value="InterPro"/>
</dbReference>
<comment type="caution">
    <text evidence="8">The sequence shown here is derived from an EMBL/GenBank/DDBJ whole genome shotgun (WGS) entry which is preliminary data.</text>
</comment>
<dbReference type="Gene3D" id="3.40.50.11820">
    <property type="match status" value="1"/>
</dbReference>
<dbReference type="InterPro" id="IPR043149">
    <property type="entry name" value="TagF_N"/>
</dbReference>
<dbReference type="InterPro" id="IPR043148">
    <property type="entry name" value="TagF_C"/>
</dbReference>
<dbReference type="SUPFAM" id="SSF53756">
    <property type="entry name" value="UDP-Glycosyltransferase/glycogen phosphorylase"/>
    <property type="match status" value="1"/>
</dbReference>
<keyword evidence="5" id="KW-0777">Teichoic acid biosynthesis</keyword>
<evidence type="ECO:0000256" key="2">
    <source>
        <dbReference type="ARBA" id="ARBA00010488"/>
    </source>
</evidence>
<gene>
    <name evidence="8" type="ORF">A2406_04560</name>
</gene>
<dbReference type="PANTHER" id="PTHR37316:SF3">
    <property type="entry name" value="TEICHOIC ACID GLYCEROL-PHOSPHATE TRANSFERASE"/>
    <property type="match status" value="1"/>
</dbReference>
<dbReference type="InterPro" id="IPR007554">
    <property type="entry name" value="Glycerophosphate_synth"/>
</dbReference>
<keyword evidence="6 7" id="KW-0472">Membrane</keyword>
<dbReference type="AlphaFoldDB" id="A0A1G2C336"/>
<comment type="similarity">
    <text evidence="2">Belongs to the CDP-glycerol glycerophosphotransferase family.</text>
</comment>
<dbReference type="GO" id="GO:0019350">
    <property type="term" value="P:teichoic acid biosynthetic process"/>
    <property type="evidence" value="ECO:0007669"/>
    <property type="project" value="UniProtKB-KW"/>
</dbReference>
<evidence type="ECO:0000256" key="1">
    <source>
        <dbReference type="ARBA" id="ARBA00004202"/>
    </source>
</evidence>
<dbReference type="Proteomes" id="UP000177626">
    <property type="component" value="Unassembled WGS sequence"/>
</dbReference>
<protein>
    <submittedName>
        <fullName evidence="8">Uncharacterized protein</fullName>
    </submittedName>
</protein>
<comment type="subcellular location">
    <subcellularLocation>
        <location evidence="1">Cell membrane</location>
        <topology evidence="1">Peripheral membrane protein</topology>
    </subcellularLocation>
</comment>
<evidence type="ECO:0000256" key="6">
    <source>
        <dbReference type="ARBA" id="ARBA00023136"/>
    </source>
</evidence>
<dbReference type="Gene3D" id="3.40.50.12580">
    <property type="match status" value="1"/>
</dbReference>
<feature type="transmembrane region" description="Helical" evidence="7">
    <location>
        <begin position="6"/>
        <end position="26"/>
    </location>
</feature>
<evidence type="ECO:0000256" key="4">
    <source>
        <dbReference type="ARBA" id="ARBA00022679"/>
    </source>
</evidence>
<keyword evidence="7" id="KW-0812">Transmembrane</keyword>
<name>A0A1G2C336_9BACT</name>
<evidence type="ECO:0000313" key="9">
    <source>
        <dbReference type="Proteomes" id="UP000177626"/>
    </source>
</evidence>
<proteinExistence type="inferred from homology"/>
<keyword evidence="7" id="KW-1133">Transmembrane helix</keyword>
<evidence type="ECO:0000256" key="5">
    <source>
        <dbReference type="ARBA" id="ARBA00022944"/>
    </source>
</evidence>
<dbReference type="InterPro" id="IPR051612">
    <property type="entry name" value="Teichoic_Acid_Biosynth"/>
</dbReference>
<evidence type="ECO:0000256" key="7">
    <source>
        <dbReference type="SAM" id="Phobius"/>
    </source>
</evidence>
<evidence type="ECO:0000256" key="3">
    <source>
        <dbReference type="ARBA" id="ARBA00022475"/>
    </source>
</evidence>
<keyword evidence="4" id="KW-0808">Transferase</keyword>
<keyword evidence="3" id="KW-1003">Cell membrane</keyword>
<accession>A0A1G2C336</accession>
<evidence type="ECO:0000313" key="8">
    <source>
        <dbReference type="EMBL" id="OGY94847.1"/>
    </source>
</evidence>
<reference evidence="8 9" key="1">
    <citation type="journal article" date="2016" name="Nat. Commun.">
        <title>Thousands of microbial genomes shed light on interconnected biogeochemical processes in an aquifer system.</title>
        <authorList>
            <person name="Anantharaman K."/>
            <person name="Brown C.T."/>
            <person name="Hug L.A."/>
            <person name="Sharon I."/>
            <person name="Castelle C.J."/>
            <person name="Probst A.J."/>
            <person name="Thomas B.C."/>
            <person name="Singh A."/>
            <person name="Wilkins M.J."/>
            <person name="Karaoz U."/>
            <person name="Brodie E.L."/>
            <person name="Williams K.H."/>
            <person name="Hubbard S.S."/>
            <person name="Banfield J.F."/>
        </authorList>
    </citation>
    <scope>NUCLEOTIDE SEQUENCE [LARGE SCALE GENOMIC DNA]</scope>
</reference>
<dbReference type="EMBL" id="MHKQ01000002">
    <property type="protein sequence ID" value="OGY94847.1"/>
    <property type="molecule type" value="Genomic_DNA"/>
</dbReference>
<dbReference type="PANTHER" id="PTHR37316">
    <property type="entry name" value="TEICHOIC ACID GLYCEROL-PHOSPHATE PRIMASE"/>
    <property type="match status" value="1"/>
</dbReference>
<dbReference type="Pfam" id="PF04464">
    <property type="entry name" value="Glyphos_transf"/>
    <property type="match status" value="1"/>
</dbReference>
<dbReference type="GO" id="GO:0005886">
    <property type="term" value="C:plasma membrane"/>
    <property type="evidence" value="ECO:0007669"/>
    <property type="project" value="UniProtKB-SubCell"/>
</dbReference>